<name>A0A251U5B2_HELAN</name>
<reference evidence="2" key="2">
    <citation type="submission" date="2017-02" db="EMBL/GenBank/DDBJ databases">
        <title>Sunflower complete genome.</title>
        <authorList>
            <person name="Langlade N."/>
            <person name="Munos S."/>
        </authorList>
    </citation>
    <scope>NUCLEOTIDE SEQUENCE [LARGE SCALE GENOMIC DNA]</scope>
    <source>
        <tissue evidence="2">Leaves</tissue>
    </source>
</reference>
<dbReference type="AlphaFoldDB" id="A0A251U5B2"/>
<dbReference type="PANTHER" id="PTHR13247">
    <property type="entry name" value="TETRATRICOPEPTIDE REPEAT PROTEIN 11 TPR REPEAT PROTEIN 11"/>
    <property type="match status" value="1"/>
</dbReference>
<keyword evidence="3" id="KW-1185">Reference proteome</keyword>
<proteinExistence type="predicted"/>
<dbReference type="PANTHER" id="PTHR13247:SF17">
    <property type="entry name" value="MITOCHONDRIAL FISSION 1 PROTEIN"/>
    <property type="match status" value="1"/>
</dbReference>
<dbReference type="EMBL" id="CM007897">
    <property type="protein sequence ID" value="OTG18538.1"/>
    <property type="molecule type" value="Genomic_DNA"/>
</dbReference>
<reference evidence="1" key="3">
    <citation type="submission" date="2020-06" db="EMBL/GenBank/DDBJ databases">
        <title>Helianthus annuus Genome sequencing and assembly Release 2.</title>
        <authorList>
            <person name="Gouzy J."/>
            <person name="Langlade N."/>
            <person name="Munos S."/>
        </authorList>
    </citation>
    <scope>NUCLEOTIDE SEQUENCE</scope>
    <source>
        <tissue evidence="1">Leaves</tissue>
    </source>
</reference>
<dbReference type="GO" id="GO:0000266">
    <property type="term" value="P:mitochondrial fission"/>
    <property type="evidence" value="ECO:0007669"/>
    <property type="project" value="InterPro"/>
</dbReference>
<dbReference type="InterPro" id="IPR016543">
    <property type="entry name" value="Fis1"/>
</dbReference>
<dbReference type="SUPFAM" id="SSF48452">
    <property type="entry name" value="TPR-like"/>
    <property type="match status" value="1"/>
</dbReference>
<gene>
    <name evidence="2" type="ORF">HannXRQ_Chr08g0224161</name>
    <name evidence="1" type="ORF">HanXRQr2_Chr08g0338071</name>
</gene>
<dbReference type="InParanoid" id="A0A251U5B2"/>
<organism evidence="2 3">
    <name type="scientific">Helianthus annuus</name>
    <name type="common">Common sunflower</name>
    <dbReference type="NCBI Taxonomy" id="4232"/>
    <lineage>
        <taxon>Eukaryota</taxon>
        <taxon>Viridiplantae</taxon>
        <taxon>Streptophyta</taxon>
        <taxon>Embryophyta</taxon>
        <taxon>Tracheophyta</taxon>
        <taxon>Spermatophyta</taxon>
        <taxon>Magnoliopsida</taxon>
        <taxon>eudicotyledons</taxon>
        <taxon>Gunneridae</taxon>
        <taxon>Pentapetalae</taxon>
        <taxon>asterids</taxon>
        <taxon>campanulids</taxon>
        <taxon>Asterales</taxon>
        <taxon>Asteraceae</taxon>
        <taxon>Asteroideae</taxon>
        <taxon>Heliantheae alliance</taxon>
        <taxon>Heliantheae</taxon>
        <taxon>Helianthus</taxon>
    </lineage>
</organism>
<sequence>MLEGSLPSTSNPLQMREKMYLLVVGYYQSGDYSRSRQLVDRCLEIVPDWGQAITLKK</sequence>
<evidence type="ECO:0000313" key="3">
    <source>
        <dbReference type="Proteomes" id="UP000215914"/>
    </source>
</evidence>
<dbReference type="EMBL" id="MNCJ02000323">
    <property type="protein sequence ID" value="KAF5795306.1"/>
    <property type="molecule type" value="Genomic_DNA"/>
</dbReference>
<dbReference type="Gene3D" id="1.25.40.10">
    <property type="entry name" value="Tetratricopeptide repeat domain"/>
    <property type="match status" value="1"/>
</dbReference>
<dbReference type="Gramene" id="mRNA:HanXRQr2_Chr08g0338071">
    <property type="protein sequence ID" value="CDS:HanXRQr2_Chr08g0338071.1"/>
    <property type="gene ID" value="HanXRQr2_Chr08g0338071"/>
</dbReference>
<protein>
    <submittedName>
        <fullName evidence="1 2">Mitochondria fission 1 protein</fullName>
    </submittedName>
</protein>
<evidence type="ECO:0000313" key="1">
    <source>
        <dbReference type="EMBL" id="KAF5795306.1"/>
    </source>
</evidence>
<dbReference type="Pfam" id="PF14853">
    <property type="entry name" value="Fis1_TPR_C"/>
    <property type="match status" value="1"/>
</dbReference>
<accession>A0A251U5B2</accession>
<reference evidence="1 3" key="1">
    <citation type="journal article" date="2017" name="Nature">
        <title>The sunflower genome provides insights into oil metabolism, flowering and Asterid evolution.</title>
        <authorList>
            <person name="Badouin H."/>
            <person name="Gouzy J."/>
            <person name="Grassa C.J."/>
            <person name="Murat F."/>
            <person name="Staton S.E."/>
            <person name="Cottret L."/>
            <person name="Lelandais-Briere C."/>
            <person name="Owens G.L."/>
            <person name="Carrere S."/>
            <person name="Mayjonade B."/>
            <person name="Legrand L."/>
            <person name="Gill N."/>
            <person name="Kane N.C."/>
            <person name="Bowers J.E."/>
            <person name="Hubner S."/>
            <person name="Bellec A."/>
            <person name="Berard A."/>
            <person name="Berges H."/>
            <person name="Blanchet N."/>
            <person name="Boniface M.C."/>
            <person name="Brunel D."/>
            <person name="Catrice O."/>
            <person name="Chaidir N."/>
            <person name="Claudel C."/>
            <person name="Donnadieu C."/>
            <person name="Faraut T."/>
            <person name="Fievet G."/>
            <person name="Helmstetter N."/>
            <person name="King M."/>
            <person name="Knapp S.J."/>
            <person name="Lai Z."/>
            <person name="Le Paslier M.C."/>
            <person name="Lippi Y."/>
            <person name="Lorenzon L."/>
            <person name="Mandel J.R."/>
            <person name="Marage G."/>
            <person name="Marchand G."/>
            <person name="Marquand E."/>
            <person name="Bret-Mestries E."/>
            <person name="Morien E."/>
            <person name="Nambeesan S."/>
            <person name="Nguyen T."/>
            <person name="Pegot-Espagnet P."/>
            <person name="Pouilly N."/>
            <person name="Raftis F."/>
            <person name="Sallet E."/>
            <person name="Schiex T."/>
            <person name="Thomas J."/>
            <person name="Vandecasteele C."/>
            <person name="Vares D."/>
            <person name="Vear F."/>
            <person name="Vautrin S."/>
            <person name="Crespi M."/>
            <person name="Mangin B."/>
            <person name="Burke J.M."/>
            <person name="Salse J."/>
            <person name="Munos S."/>
            <person name="Vincourt P."/>
            <person name="Rieseberg L.H."/>
            <person name="Langlade N.B."/>
        </authorList>
    </citation>
    <scope>NUCLEOTIDE SEQUENCE [LARGE SCALE GENOMIC DNA]</scope>
    <source>
        <strain evidence="3">cv. SF193</strain>
        <tissue evidence="1">Leaves</tissue>
    </source>
</reference>
<dbReference type="STRING" id="4232.A0A251U5B2"/>
<dbReference type="Proteomes" id="UP000215914">
    <property type="component" value="Chromosome 8"/>
</dbReference>
<evidence type="ECO:0000313" key="2">
    <source>
        <dbReference type="EMBL" id="OTG18538.1"/>
    </source>
</evidence>
<dbReference type="InterPro" id="IPR028061">
    <property type="entry name" value="Fis1_TPR_C"/>
</dbReference>
<dbReference type="InterPro" id="IPR011990">
    <property type="entry name" value="TPR-like_helical_dom_sf"/>
</dbReference>